<proteinExistence type="predicted"/>
<sequence length="67" mass="7874">MKPPTERFSKYIEYDHRRQHPPRADTSRTDRSGIARTKQEACYHTELIQVYANGFRCCGAMLQKQLS</sequence>
<evidence type="ECO:0000313" key="2">
    <source>
        <dbReference type="EMBL" id="KIM52137.1"/>
    </source>
</evidence>
<keyword evidence="3" id="KW-1185">Reference proteome</keyword>
<evidence type="ECO:0000256" key="1">
    <source>
        <dbReference type="SAM" id="MobiDB-lite"/>
    </source>
</evidence>
<dbReference type="EMBL" id="KN822222">
    <property type="protein sequence ID" value="KIM52137.1"/>
    <property type="molecule type" value="Genomic_DNA"/>
</dbReference>
<reference evidence="3" key="2">
    <citation type="submission" date="2015-01" db="EMBL/GenBank/DDBJ databases">
        <title>Evolutionary Origins and Diversification of the Mycorrhizal Mutualists.</title>
        <authorList>
            <consortium name="DOE Joint Genome Institute"/>
            <consortium name="Mycorrhizal Genomics Consortium"/>
            <person name="Kohler A."/>
            <person name="Kuo A."/>
            <person name="Nagy L.G."/>
            <person name="Floudas D."/>
            <person name="Copeland A."/>
            <person name="Barry K.W."/>
            <person name="Cichocki N."/>
            <person name="Veneault-Fourrey C."/>
            <person name="LaButti K."/>
            <person name="Lindquist E.A."/>
            <person name="Lipzen A."/>
            <person name="Lundell T."/>
            <person name="Morin E."/>
            <person name="Murat C."/>
            <person name="Riley R."/>
            <person name="Ohm R."/>
            <person name="Sun H."/>
            <person name="Tunlid A."/>
            <person name="Henrissat B."/>
            <person name="Grigoriev I.V."/>
            <person name="Hibbett D.S."/>
            <person name="Martin F."/>
        </authorList>
    </citation>
    <scope>NUCLEOTIDE SEQUENCE [LARGE SCALE GENOMIC DNA]</scope>
    <source>
        <strain evidence="3">Foug A</strain>
    </source>
</reference>
<accession>A0A0C2ZH64</accession>
<evidence type="ECO:0000313" key="3">
    <source>
        <dbReference type="Proteomes" id="UP000053989"/>
    </source>
</evidence>
<dbReference type="AlphaFoldDB" id="A0A0C2ZH64"/>
<protein>
    <submittedName>
        <fullName evidence="2">Uncharacterized protein</fullName>
    </submittedName>
</protein>
<reference evidence="2 3" key="1">
    <citation type="submission" date="2014-04" db="EMBL/GenBank/DDBJ databases">
        <authorList>
            <consortium name="DOE Joint Genome Institute"/>
            <person name="Kuo A."/>
            <person name="Kohler A."/>
            <person name="Nagy L.G."/>
            <person name="Floudas D."/>
            <person name="Copeland A."/>
            <person name="Barry K.W."/>
            <person name="Cichocki N."/>
            <person name="Veneault-Fourrey C."/>
            <person name="LaButti K."/>
            <person name="Lindquist E.A."/>
            <person name="Lipzen A."/>
            <person name="Lundell T."/>
            <person name="Morin E."/>
            <person name="Murat C."/>
            <person name="Sun H."/>
            <person name="Tunlid A."/>
            <person name="Henrissat B."/>
            <person name="Grigoriev I.V."/>
            <person name="Hibbett D.S."/>
            <person name="Martin F."/>
            <person name="Nordberg H.P."/>
            <person name="Cantor M.N."/>
            <person name="Hua S.X."/>
        </authorList>
    </citation>
    <scope>NUCLEOTIDE SEQUENCE [LARGE SCALE GENOMIC DNA]</scope>
    <source>
        <strain evidence="2 3">Foug A</strain>
    </source>
</reference>
<name>A0A0C2ZH64_9AGAM</name>
<feature type="region of interest" description="Disordered" evidence="1">
    <location>
        <begin position="1"/>
        <end position="33"/>
    </location>
</feature>
<gene>
    <name evidence="2" type="ORF">SCLCIDRAFT_577721</name>
</gene>
<dbReference type="HOGENOM" id="CLU_2813909_0_0_1"/>
<organism evidence="2 3">
    <name type="scientific">Scleroderma citrinum Foug A</name>
    <dbReference type="NCBI Taxonomy" id="1036808"/>
    <lineage>
        <taxon>Eukaryota</taxon>
        <taxon>Fungi</taxon>
        <taxon>Dikarya</taxon>
        <taxon>Basidiomycota</taxon>
        <taxon>Agaricomycotina</taxon>
        <taxon>Agaricomycetes</taxon>
        <taxon>Agaricomycetidae</taxon>
        <taxon>Boletales</taxon>
        <taxon>Sclerodermatineae</taxon>
        <taxon>Sclerodermataceae</taxon>
        <taxon>Scleroderma</taxon>
    </lineage>
</organism>
<dbReference type="InParanoid" id="A0A0C2ZH64"/>
<dbReference type="Proteomes" id="UP000053989">
    <property type="component" value="Unassembled WGS sequence"/>
</dbReference>